<evidence type="ECO:0000313" key="1">
    <source>
        <dbReference type="EMBL" id="SHF93535.1"/>
    </source>
</evidence>
<name>A0A1M5FPV7_9BACT</name>
<keyword evidence="2" id="KW-1185">Reference proteome</keyword>
<proteinExistence type="predicted"/>
<dbReference type="AlphaFoldDB" id="A0A1M5FPV7"/>
<evidence type="ECO:0000313" key="2">
    <source>
        <dbReference type="Proteomes" id="UP000184041"/>
    </source>
</evidence>
<dbReference type="STRING" id="1194090.SAMN05443144_115102"/>
<gene>
    <name evidence="1" type="ORF">SAMN05443144_115102</name>
</gene>
<protein>
    <submittedName>
        <fullName evidence="1">Uncharacterized protein</fullName>
    </submittedName>
</protein>
<organism evidence="1 2">
    <name type="scientific">Fodinibius roseus</name>
    <dbReference type="NCBI Taxonomy" id="1194090"/>
    <lineage>
        <taxon>Bacteria</taxon>
        <taxon>Pseudomonadati</taxon>
        <taxon>Balneolota</taxon>
        <taxon>Balneolia</taxon>
        <taxon>Balneolales</taxon>
        <taxon>Balneolaceae</taxon>
        <taxon>Fodinibius</taxon>
    </lineage>
</organism>
<sequence>MKKQEFYSISTSEHIQNHRIIARISHPGNMVLYEVKEKWRQKGTYAMNLEQVILSLTEVATAQFRSPLRLHSTLSYI</sequence>
<dbReference type="EMBL" id="FQUS01000015">
    <property type="protein sequence ID" value="SHF93535.1"/>
    <property type="molecule type" value="Genomic_DNA"/>
</dbReference>
<reference evidence="1 2" key="1">
    <citation type="submission" date="2016-11" db="EMBL/GenBank/DDBJ databases">
        <authorList>
            <person name="Jaros S."/>
            <person name="Januszkiewicz K."/>
            <person name="Wedrychowicz H."/>
        </authorList>
    </citation>
    <scope>NUCLEOTIDE SEQUENCE [LARGE SCALE GENOMIC DNA]</scope>
    <source>
        <strain evidence="1 2">DSM 21986</strain>
    </source>
</reference>
<dbReference type="RefSeq" id="WP_073065679.1">
    <property type="nucleotide sequence ID" value="NZ_FQUS01000015.1"/>
</dbReference>
<accession>A0A1M5FPV7</accession>
<dbReference type="Proteomes" id="UP000184041">
    <property type="component" value="Unassembled WGS sequence"/>
</dbReference>